<keyword evidence="2 10" id="KW-0723">Serine/threonine-protein kinase</keyword>
<dbReference type="EMBL" id="JAACJJ010000058">
    <property type="protein sequence ID" value="KAF5310009.1"/>
    <property type="molecule type" value="Genomic_DNA"/>
</dbReference>
<keyword evidence="5" id="KW-0418">Kinase</keyword>
<dbReference type="PANTHER" id="PTHR47634:SF9">
    <property type="entry name" value="PROTEIN KINASE DOMAIN-CONTAINING PROTEIN-RELATED"/>
    <property type="match status" value="1"/>
</dbReference>
<keyword evidence="3" id="KW-0808">Transferase</keyword>
<dbReference type="InterPro" id="IPR011009">
    <property type="entry name" value="Kinase-like_dom_sf"/>
</dbReference>
<evidence type="ECO:0000256" key="4">
    <source>
        <dbReference type="ARBA" id="ARBA00022741"/>
    </source>
</evidence>
<evidence type="ECO:0000256" key="1">
    <source>
        <dbReference type="ARBA" id="ARBA00012513"/>
    </source>
</evidence>
<keyword evidence="4 9" id="KW-0547">Nucleotide-binding</keyword>
<evidence type="ECO:0000256" key="10">
    <source>
        <dbReference type="RuleBase" id="RU000304"/>
    </source>
</evidence>
<evidence type="ECO:0000256" key="6">
    <source>
        <dbReference type="ARBA" id="ARBA00022840"/>
    </source>
</evidence>
<dbReference type="GO" id="GO:0005524">
    <property type="term" value="F:ATP binding"/>
    <property type="evidence" value="ECO:0007669"/>
    <property type="project" value="UniProtKB-UniRule"/>
</dbReference>
<dbReference type="GO" id="GO:0050684">
    <property type="term" value="P:regulation of mRNA processing"/>
    <property type="evidence" value="ECO:0007669"/>
    <property type="project" value="TreeGrafter"/>
</dbReference>
<keyword evidence="6 9" id="KW-0067">ATP-binding</keyword>
<reference evidence="12 13" key="1">
    <citation type="journal article" date="2020" name="ISME J.">
        <title>Uncovering the hidden diversity of litter-decomposition mechanisms in mushroom-forming fungi.</title>
        <authorList>
            <person name="Floudas D."/>
            <person name="Bentzer J."/>
            <person name="Ahren D."/>
            <person name="Johansson T."/>
            <person name="Persson P."/>
            <person name="Tunlid A."/>
        </authorList>
    </citation>
    <scope>NUCLEOTIDE SEQUENCE [LARGE SCALE GENOMIC DNA]</scope>
    <source>
        <strain evidence="12 13">CBS 101986</strain>
    </source>
</reference>
<comment type="catalytic activity">
    <reaction evidence="7">
        <text>L-threonyl-[protein] + ATP = O-phospho-L-threonyl-[protein] + ADP + H(+)</text>
        <dbReference type="Rhea" id="RHEA:46608"/>
        <dbReference type="Rhea" id="RHEA-COMP:11060"/>
        <dbReference type="Rhea" id="RHEA-COMP:11605"/>
        <dbReference type="ChEBI" id="CHEBI:15378"/>
        <dbReference type="ChEBI" id="CHEBI:30013"/>
        <dbReference type="ChEBI" id="CHEBI:30616"/>
        <dbReference type="ChEBI" id="CHEBI:61977"/>
        <dbReference type="ChEBI" id="CHEBI:456216"/>
        <dbReference type="EC" id="2.7.11.1"/>
    </reaction>
</comment>
<comment type="catalytic activity">
    <reaction evidence="8">
        <text>L-seryl-[protein] + ATP = O-phospho-L-seryl-[protein] + ADP + H(+)</text>
        <dbReference type="Rhea" id="RHEA:17989"/>
        <dbReference type="Rhea" id="RHEA-COMP:9863"/>
        <dbReference type="Rhea" id="RHEA-COMP:11604"/>
        <dbReference type="ChEBI" id="CHEBI:15378"/>
        <dbReference type="ChEBI" id="CHEBI:29999"/>
        <dbReference type="ChEBI" id="CHEBI:30616"/>
        <dbReference type="ChEBI" id="CHEBI:83421"/>
        <dbReference type="ChEBI" id="CHEBI:456216"/>
        <dbReference type="EC" id="2.7.11.1"/>
    </reaction>
</comment>
<evidence type="ECO:0000259" key="11">
    <source>
        <dbReference type="PROSITE" id="PS50011"/>
    </source>
</evidence>
<evidence type="ECO:0000256" key="5">
    <source>
        <dbReference type="ARBA" id="ARBA00022777"/>
    </source>
</evidence>
<comment type="caution">
    <text evidence="12">The sequence shown here is derived from an EMBL/GenBank/DDBJ whole genome shotgun (WGS) entry which is preliminary data.</text>
</comment>
<keyword evidence="13" id="KW-1185">Reference proteome</keyword>
<dbReference type="InterPro" id="IPR017441">
    <property type="entry name" value="Protein_kinase_ATP_BS"/>
</dbReference>
<dbReference type="AlphaFoldDB" id="A0A8H5ASB7"/>
<evidence type="ECO:0000256" key="8">
    <source>
        <dbReference type="ARBA" id="ARBA00048679"/>
    </source>
</evidence>
<evidence type="ECO:0000256" key="7">
    <source>
        <dbReference type="ARBA" id="ARBA00047899"/>
    </source>
</evidence>
<dbReference type="GO" id="GO:0000245">
    <property type="term" value="P:spliceosomal complex assembly"/>
    <property type="evidence" value="ECO:0007669"/>
    <property type="project" value="TreeGrafter"/>
</dbReference>
<dbReference type="PROSITE" id="PS50011">
    <property type="entry name" value="PROTEIN_KINASE_DOM"/>
    <property type="match status" value="1"/>
</dbReference>
<organism evidence="12 13">
    <name type="scientific">Psilocybe cf. subviscida</name>
    <dbReference type="NCBI Taxonomy" id="2480587"/>
    <lineage>
        <taxon>Eukaryota</taxon>
        <taxon>Fungi</taxon>
        <taxon>Dikarya</taxon>
        <taxon>Basidiomycota</taxon>
        <taxon>Agaricomycotina</taxon>
        <taxon>Agaricomycetes</taxon>
        <taxon>Agaricomycetidae</taxon>
        <taxon>Agaricales</taxon>
        <taxon>Agaricineae</taxon>
        <taxon>Strophariaceae</taxon>
        <taxon>Psilocybe</taxon>
    </lineage>
</organism>
<evidence type="ECO:0000313" key="13">
    <source>
        <dbReference type="Proteomes" id="UP000567179"/>
    </source>
</evidence>
<dbReference type="PROSITE" id="PS00108">
    <property type="entry name" value="PROTEIN_KINASE_ST"/>
    <property type="match status" value="1"/>
</dbReference>
<dbReference type="PANTHER" id="PTHR47634">
    <property type="entry name" value="PROTEIN KINASE DOMAIN-CONTAINING PROTEIN-RELATED"/>
    <property type="match status" value="1"/>
</dbReference>
<feature type="domain" description="Protein kinase" evidence="11">
    <location>
        <begin position="20"/>
        <end position="402"/>
    </location>
</feature>
<gene>
    <name evidence="12" type="ORF">D9619_010427</name>
</gene>
<dbReference type="Gene3D" id="1.10.510.10">
    <property type="entry name" value="Transferase(Phosphotransferase) domain 1"/>
    <property type="match status" value="1"/>
</dbReference>
<name>A0A8H5ASB7_9AGAR</name>
<dbReference type="PROSITE" id="PS00107">
    <property type="entry name" value="PROTEIN_KINASE_ATP"/>
    <property type="match status" value="1"/>
</dbReference>
<dbReference type="EC" id="2.7.11.1" evidence="1"/>
<protein>
    <recommendedName>
        <fullName evidence="1">non-specific serine/threonine protein kinase</fullName>
        <ecNumber evidence="1">2.7.11.1</ecNumber>
    </recommendedName>
</protein>
<dbReference type="GO" id="GO:0004674">
    <property type="term" value="F:protein serine/threonine kinase activity"/>
    <property type="evidence" value="ECO:0007669"/>
    <property type="project" value="UniProtKB-KW"/>
</dbReference>
<dbReference type="InterPro" id="IPR008271">
    <property type="entry name" value="Ser/Thr_kinase_AS"/>
</dbReference>
<evidence type="ECO:0000256" key="3">
    <source>
        <dbReference type="ARBA" id="ARBA00022679"/>
    </source>
</evidence>
<dbReference type="SMART" id="SM00220">
    <property type="entry name" value="S_TKc"/>
    <property type="match status" value="1"/>
</dbReference>
<comment type="similarity">
    <text evidence="10">Belongs to the protein kinase superfamily.</text>
</comment>
<feature type="binding site" evidence="9">
    <location>
        <position position="53"/>
    </location>
    <ligand>
        <name>ATP</name>
        <dbReference type="ChEBI" id="CHEBI:30616"/>
    </ligand>
</feature>
<dbReference type="InterPro" id="IPR000719">
    <property type="entry name" value="Prot_kinase_dom"/>
</dbReference>
<dbReference type="Pfam" id="PF00069">
    <property type="entry name" value="Pkinase"/>
    <property type="match status" value="2"/>
</dbReference>
<evidence type="ECO:0000256" key="9">
    <source>
        <dbReference type="PROSITE-ProRule" id="PRU10141"/>
    </source>
</evidence>
<proteinExistence type="inferred from homology"/>
<dbReference type="SUPFAM" id="SSF56112">
    <property type="entry name" value="Protein kinase-like (PK-like)"/>
    <property type="match status" value="1"/>
</dbReference>
<dbReference type="OrthoDB" id="5979581at2759"/>
<accession>A0A8H5ASB7</accession>
<evidence type="ECO:0000313" key="12">
    <source>
        <dbReference type="EMBL" id="KAF5310009.1"/>
    </source>
</evidence>
<dbReference type="Proteomes" id="UP000567179">
    <property type="component" value="Unassembled WGS sequence"/>
</dbReference>
<dbReference type="Gene3D" id="3.30.200.20">
    <property type="entry name" value="Phosphorylase Kinase, domain 1"/>
    <property type="match status" value="1"/>
</dbReference>
<evidence type="ECO:0000256" key="2">
    <source>
        <dbReference type="ARBA" id="ARBA00022527"/>
    </source>
</evidence>
<dbReference type="InterPro" id="IPR051334">
    <property type="entry name" value="SRPK"/>
</dbReference>
<sequence length="437" mass="48473">MTATDRHFEAKLGQSIRSRYTILRRLGAGSTSTTFLVQDTQPEDFMGKFYAAKILTHESSAPESGPSREGDFLRKIAQKAAESEFSEESEFFGLLDHVAALRDDFIITVSTGLGSEGNIGSDSEPARHLCLIMDLYSTSVSALRGPSPHKALPVYMTRNIIMMLLQALEAIHALGIVHTDVKLDNLLFVETRHVQENALEKYLEERPPTTDADSGLLVHDEPIPSDWTFESSAHDFELSTIYLVDFGHAKWVSKEPVATDFSPLSLRASEVILGAGFGPAIDIWAVGCLAFELLTGCRLSNPVNYEEGWTVKDDHLAKMQELTGHYVLARATQPDKYFDAEGGLLRIPTLTPITIEQAIENYNPPGVTKEKISVLADFIRECFHVDCLKRRTAWDLERHQFFDVVGPFSSVFCLKPYSPPLQQASHPVKQASAAETA</sequence>